<dbReference type="GO" id="GO:0046872">
    <property type="term" value="F:metal ion binding"/>
    <property type="evidence" value="ECO:0007669"/>
    <property type="project" value="UniProtKB-KW"/>
</dbReference>
<sequence length="311" mass="35131">MFRPNIYATARRLTRPTTRAFQTHGRPTYQRFSSNKPPIWQSRTFWYVTGSVGAGSFIYYQAHLEPAPVTGRKRFINVTPEQEARFAAQAYQETLMEYQGRIVPRGSPVDDYVRRVAKRVITATGIEGVEWEVHVVMSEERNAFVLPGGKVFVFTGILPITKTEDGLAAVLGHEIAHQYARHAAEKISQSNLLSFVYILASFFVDPSLLQLGRGMTHLLTVLPNSRACEREADYLGLLFMAQACYDPRAAVGLWQRMQMAEQGSPPQFLNTHPATGDRIEKITEWLPQAELKREASCPADMASSFFGQFRH</sequence>
<name>A0A1Y1VYK7_9FUNG</name>
<keyword evidence="1 6" id="KW-0645">Protease</keyword>
<keyword evidence="3 6" id="KW-0378">Hydrolase</keyword>
<evidence type="ECO:0000256" key="5">
    <source>
        <dbReference type="ARBA" id="ARBA00023049"/>
    </source>
</evidence>
<dbReference type="GO" id="GO:0034982">
    <property type="term" value="P:mitochondrial protein processing"/>
    <property type="evidence" value="ECO:0007669"/>
    <property type="project" value="TreeGrafter"/>
</dbReference>
<dbReference type="CDD" id="cd07331">
    <property type="entry name" value="M48C_Oma1_like"/>
    <property type="match status" value="1"/>
</dbReference>
<evidence type="ECO:0000313" key="8">
    <source>
        <dbReference type="EMBL" id="ORX66348.1"/>
    </source>
</evidence>
<accession>A0A1Y1VYK7</accession>
<dbReference type="GO" id="GO:0006515">
    <property type="term" value="P:protein quality control for misfolded or incompletely synthesized proteins"/>
    <property type="evidence" value="ECO:0007669"/>
    <property type="project" value="TreeGrafter"/>
</dbReference>
<dbReference type="GO" id="GO:0005743">
    <property type="term" value="C:mitochondrial inner membrane"/>
    <property type="evidence" value="ECO:0007669"/>
    <property type="project" value="TreeGrafter"/>
</dbReference>
<dbReference type="InterPro" id="IPR051156">
    <property type="entry name" value="Mito/Outer_Membr_Metalloprot"/>
</dbReference>
<dbReference type="GeneID" id="63805289"/>
<dbReference type="STRING" id="61395.A0A1Y1VYK7"/>
<dbReference type="EMBL" id="MCFD01000016">
    <property type="protein sequence ID" value="ORX66348.1"/>
    <property type="molecule type" value="Genomic_DNA"/>
</dbReference>
<reference evidence="8 9" key="1">
    <citation type="submission" date="2016-07" db="EMBL/GenBank/DDBJ databases">
        <title>Pervasive Adenine N6-methylation of Active Genes in Fungi.</title>
        <authorList>
            <consortium name="DOE Joint Genome Institute"/>
            <person name="Mondo S.J."/>
            <person name="Dannebaum R.O."/>
            <person name="Kuo R.C."/>
            <person name="Labutti K."/>
            <person name="Haridas S."/>
            <person name="Kuo A."/>
            <person name="Salamov A."/>
            <person name="Ahrendt S.R."/>
            <person name="Lipzen A."/>
            <person name="Sullivan W."/>
            <person name="Andreopoulos W.B."/>
            <person name="Clum A."/>
            <person name="Lindquist E."/>
            <person name="Daum C."/>
            <person name="Ramamoorthy G.K."/>
            <person name="Gryganskyi A."/>
            <person name="Culley D."/>
            <person name="Magnuson J.K."/>
            <person name="James T.Y."/>
            <person name="O'Malley M.A."/>
            <person name="Stajich J.E."/>
            <person name="Spatafora J.W."/>
            <person name="Visel A."/>
            <person name="Grigoriev I.V."/>
        </authorList>
    </citation>
    <scope>NUCLEOTIDE SEQUENCE [LARGE SCALE GENOMIC DNA]</scope>
    <source>
        <strain evidence="8 9">ATCC 12442</strain>
    </source>
</reference>
<dbReference type="AlphaFoldDB" id="A0A1Y1VYK7"/>
<gene>
    <name evidence="8" type="ORF">DL89DRAFT_270268</name>
</gene>
<keyword evidence="2" id="KW-0479">Metal-binding</keyword>
<dbReference type="GO" id="GO:0004222">
    <property type="term" value="F:metalloendopeptidase activity"/>
    <property type="evidence" value="ECO:0007669"/>
    <property type="project" value="InterPro"/>
</dbReference>
<organism evidence="8 9">
    <name type="scientific">Linderina pennispora</name>
    <dbReference type="NCBI Taxonomy" id="61395"/>
    <lineage>
        <taxon>Eukaryota</taxon>
        <taxon>Fungi</taxon>
        <taxon>Fungi incertae sedis</taxon>
        <taxon>Zoopagomycota</taxon>
        <taxon>Kickxellomycotina</taxon>
        <taxon>Kickxellomycetes</taxon>
        <taxon>Kickxellales</taxon>
        <taxon>Kickxellaceae</taxon>
        <taxon>Linderina</taxon>
    </lineage>
</organism>
<evidence type="ECO:0000259" key="7">
    <source>
        <dbReference type="Pfam" id="PF01435"/>
    </source>
</evidence>
<dbReference type="Pfam" id="PF01435">
    <property type="entry name" value="Peptidase_M48"/>
    <property type="match status" value="1"/>
</dbReference>
<comment type="cofactor">
    <cofactor evidence="6">
        <name>Zn(2+)</name>
        <dbReference type="ChEBI" id="CHEBI:29105"/>
    </cofactor>
    <text evidence="6">Binds 1 zinc ion per subunit.</text>
</comment>
<dbReference type="PANTHER" id="PTHR22726:SF1">
    <property type="entry name" value="METALLOENDOPEPTIDASE OMA1, MITOCHONDRIAL"/>
    <property type="match status" value="1"/>
</dbReference>
<dbReference type="RefSeq" id="XP_040740358.1">
    <property type="nucleotide sequence ID" value="XM_040888641.1"/>
</dbReference>
<dbReference type="PANTHER" id="PTHR22726">
    <property type="entry name" value="METALLOENDOPEPTIDASE OMA1"/>
    <property type="match status" value="1"/>
</dbReference>
<dbReference type="InterPro" id="IPR001915">
    <property type="entry name" value="Peptidase_M48"/>
</dbReference>
<protein>
    <recommendedName>
        <fullName evidence="7">Peptidase M48 domain-containing protein</fullName>
    </recommendedName>
</protein>
<evidence type="ECO:0000256" key="6">
    <source>
        <dbReference type="RuleBase" id="RU003983"/>
    </source>
</evidence>
<dbReference type="OrthoDB" id="7464992at2759"/>
<feature type="domain" description="Peptidase M48" evidence="7">
    <location>
        <begin position="111"/>
        <end position="285"/>
    </location>
</feature>
<evidence type="ECO:0000256" key="2">
    <source>
        <dbReference type="ARBA" id="ARBA00022723"/>
    </source>
</evidence>
<comment type="caution">
    <text evidence="8">The sequence shown here is derived from an EMBL/GenBank/DDBJ whole genome shotgun (WGS) entry which is preliminary data.</text>
</comment>
<keyword evidence="9" id="KW-1185">Reference proteome</keyword>
<dbReference type="Gene3D" id="3.30.2010.10">
    <property type="entry name" value="Metalloproteases ('zincins'), catalytic domain"/>
    <property type="match status" value="1"/>
</dbReference>
<evidence type="ECO:0000256" key="3">
    <source>
        <dbReference type="ARBA" id="ARBA00022801"/>
    </source>
</evidence>
<keyword evidence="5 6" id="KW-0482">Metalloprotease</keyword>
<dbReference type="Proteomes" id="UP000193922">
    <property type="component" value="Unassembled WGS sequence"/>
</dbReference>
<proteinExistence type="inferred from homology"/>
<evidence type="ECO:0000256" key="4">
    <source>
        <dbReference type="ARBA" id="ARBA00022833"/>
    </source>
</evidence>
<evidence type="ECO:0000313" key="9">
    <source>
        <dbReference type="Proteomes" id="UP000193922"/>
    </source>
</evidence>
<comment type="similarity">
    <text evidence="6">Belongs to the peptidase M48 family.</text>
</comment>
<keyword evidence="4 6" id="KW-0862">Zinc</keyword>
<evidence type="ECO:0000256" key="1">
    <source>
        <dbReference type="ARBA" id="ARBA00022670"/>
    </source>
</evidence>